<gene>
    <name evidence="1" type="ORF">US50_C0004G0018</name>
</gene>
<name>A0A0G0JGA3_9BACT</name>
<protein>
    <submittedName>
        <fullName evidence="1">Uncharacterized protein</fullName>
    </submittedName>
</protein>
<organism evidence="1 2">
    <name type="scientific">Candidatus Nomurabacteria bacterium GW2011_GWB1_37_5</name>
    <dbReference type="NCBI Taxonomy" id="1618742"/>
    <lineage>
        <taxon>Bacteria</taxon>
        <taxon>Candidatus Nomuraibacteriota</taxon>
    </lineage>
</organism>
<dbReference type="AlphaFoldDB" id="A0A0G0JGA3"/>
<dbReference type="EMBL" id="LBTF01000004">
    <property type="protein sequence ID" value="KKQ35829.1"/>
    <property type="molecule type" value="Genomic_DNA"/>
</dbReference>
<evidence type="ECO:0000313" key="1">
    <source>
        <dbReference type="EMBL" id="KKQ35829.1"/>
    </source>
</evidence>
<comment type="caution">
    <text evidence="1">The sequence shown here is derived from an EMBL/GenBank/DDBJ whole genome shotgun (WGS) entry which is preliminary data.</text>
</comment>
<accession>A0A0G0JGA3</accession>
<sequence length="55" mass="6532">MSTILVVIFMLLVLSVGILRVVQARMFLKMFKEMEEKKKKQEMIQESEKQSKNQN</sequence>
<reference evidence="1 2" key="1">
    <citation type="journal article" date="2015" name="Nature">
        <title>rRNA introns, odd ribosomes, and small enigmatic genomes across a large radiation of phyla.</title>
        <authorList>
            <person name="Brown C.T."/>
            <person name="Hug L.A."/>
            <person name="Thomas B.C."/>
            <person name="Sharon I."/>
            <person name="Castelle C.J."/>
            <person name="Singh A."/>
            <person name="Wilkins M.J."/>
            <person name="Williams K.H."/>
            <person name="Banfield J.F."/>
        </authorList>
    </citation>
    <scope>NUCLEOTIDE SEQUENCE [LARGE SCALE GENOMIC DNA]</scope>
</reference>
<evidence type="ECO:0000313" key="2">
    <source>
        <dbReference type="Proteomes" id="UP000033876"/>
    </source>
</evidence>
<dbReference type="Proteomes" id="UP000033876">
    <property type="component" value="Unassembled WGS sequence"/>
</dbReference>
<proteinExistence type="predicted"/>